<dbReference type="RefSeq" id="WP_004079307.1">
    <property type="nucleotide sequence ID" value="NZ_CM001436.1"/>
</dbReference>
<dbReference type="Proteomes" id="UP000005741">
    <property type="component" value="Chromosome"/>
</dbReference>
<reference evidence="1 2" key="1">
    <citation type="submission" date="2011-10" db="EMBL/GenBank/DDBJ databases">
        <title>The Improved High-Quality Draft genome of Methanoplanus limicola DSM 2279.</title>
        <authorList>
            <consortium name="US DOE Joint Genome Institute (JGI-PGF)"/>
            <person name="Lucas S."/>
            <person name="Copeland A."/>
            <person name="Lapidus A."/>
            <person name="Glavina del Rio T."/>
            <person name="Dalin E."/>
            <person name="Tice H."/>
            <person name="Bruce D."/>
            <person name="Goodwin L."/>
            <person name="Pitluck S."/>
            <person name="Peters L."/>
            <person name="Mikhailova N."/>
            <person name="Lu M."/>
            <person name="Kyrpides N."/>
            <person name="Mavromatis K."/>
            <person name="Ivanova N."/>
            <person name="Markowitz V."/>
            <person name="Cheng J.-F."/>
            <person name="Hugenholtz P."/>
            <person name="Woyke T."/>
            <person name="Wu D."/>
            <person name="Wirth R."/>
            <person name="Brambilla E.-M."/>
            <person name="Klenk H.-P."/>
            <person name="Eisen J.A."/>
        </authorList>
    </citation>
    <scope>NUCLEOTIDE SEQUENCE [LARGE SCALE GENOMIC DNA]</scope>
    <source>
        <strain evidence="1 2">DSM 2279</strain>
    </source>
</reference>
<gene>
    <name evidence="1" type="ORF">Metlim_2712</name>
</gene>
<dbReference type="AlphaFoldDB" id="H1Z4K2"/>
<evidence type="ECO:0000313" key="2">
    <source>
        <dbReference type="Proteomes" id="UP000005741"/>
    </source>
</evidence>
<proteinExistence type="predicted"/>
<protein>
    <submittedName>
        <fullName evidence="1">Uncharacterized protein</fullName>
    </submittedName>
</protein>
<evidence type="ECO:0000313" key="1">
    <source>
        <dbReference type="EMBL" id="EHQ36750.1"/>
    </source>
</evidence>
<name>H1Z4K2_9EURY</name>
<dbReference type="EMBL" id="CM001436">
    <property type="protein sequence ID" value="EHQ36750.1"/>
    <property type="molecule type" value="Genomic_DNA"/>
</dbReference>
<keyword evidence="2" id="KW-1185">Reference proteome</keyword>
<accession>H1Z4K2</accession>
<dbReference type="STRING" id="937775.Metlim_2712"/>
<sequence>MEYKQFFLLGIILFALILIPGCSEEDNCGPLISDIDNLEKAADDRLKTLDLSDAGDGITVAQTDASKEQYYGALNIIFSMKDMGCMDVFIYNNRLRYLQLKYDTLDVYQSVNELEERTAVIFASGPSEFKKEISDILTGADTLDKRAEYLGYMADEINKKALSEESQEIIPVIKKGLELQQSRLRQISGHLLPYR</sequence>
<organism evidence="1 2">
    <name type="scientific">Methanoplanus limicola DSM 2279</name>
    <dbReference type="NCBI Taxonomy" id="937775"/>
    <lineage>
        <taxon>Archaea</taxon>
        <taxon>Methanobacteriati</taxon>
        <taxon>Methanobacteriota</taxon>
        <taxon>Stenosarchaea group</taxon>
        <taxon>Methanomicrobia</taxon>
        <taxon>Methanomicrobiales</taxon>
        <taxon>Methanomicrobiaceae</taxon>
        <taxon>Methanoplanus</taxon>
    </lineage>
</organism>
<dbReference type="InParanoid" id="H1Z4K2"/>
<dbReference type="HOGENOM" id="CLU_1393588_0_0_2"/>